<dbReference type="GO" id="GO:0004312">
    <property type="term" value="F:fatty acid synthase activity"/>
    <property type="evidence" value="ECO:0007669"/>
    <property type="project" value="TreeGrafter"/>
</dbReference>
<feature type="domain" description="Enoyl reductase (ER)" evidence="2">
    <location>
        <begin position="2"/>
        <end position="188"/>
    </location>
</feature>
<reference evidence="3 4" key="1">
    <citation type="submission" date="2017-02" db="EMBL/GenBank/DDBJ databases">
        <title>The new phylogeny of genus Mycobacterium.</title>
        <authorList>
            <person name="Tortoli E."/>
            <person name="Trovato A."/>
            <person name="Cirillo D.M."/>
        </authorList>
    </citation>
    <scope>NUCLEOTIDE SEQUENCE [LARGE SCALE GENOMIC DNA]</scope>
    <source>
        <strain evidence="3 4">DSM 45057</strain>
    </source>
</reference>
<evidence type="ECO:0000259" key="2">
    <source>
        <dbReference type="SMART" id="SM00829"/>
    </source>
</evidence>
<name>A0A1W9Z2N5_MYCAN</name>
<dbReference type="Gene3D" id="3.90.180.10">
    <property type="entry name" value="Medium-chain alcohol dehydrogenases, catalytic domain"/>
    <property type="match status" value="1"/>
</dbReference>
<dbReference type="InterPro" id="IPR050091">
    <property type="entry name" value="PKS_NRPS_Biosynth_Enz"/>
</dbReference>
<sequence>MVELGGLRAGQRVLIHAGAGGGGQAAIQIANHLGAQVFSTAHPNKQHILKDLGVPPDQIASSRTLDFLDAFNEATDRQGVDVVLNSLAGDFVDASLQLLPRGGSFIEIGKTDIRTPSQITHDHPGVIYQAYDLQTAGPDDLHHAWATLTDLFTAGNLAPLPTTSYGLLQAPHAFRDMSQARHTGKIVLIPPLSWDPDGTV</sequence>
<keyword evidence="4" id="KW-1185">Reference proteome</keyword>
<dbReference type="GO" id="GO:0006633">
    <property type="term" value="P:fatty acid biosynthetic process"/>
    <property type="evidence" value="ECO:0007669"/>
    <property type="project" value="TreeGrafter"/>
</dbReference>
<organism evidence="3 4">
    <name type="scientific">Mycobacterium angelicum</name>
    <dbReference type="NCBI Taxonomy" id="470074"/>
    <lineage>
        <taxon>Bacteria</taxon>
        <taxon>Bacillati</taxon>
        <taxon>Actinomycetota</taxon>
        <taxon>Actinomycetes</taxon>
        <taxon>Mycobacteriales</taxon>
        <taxon>Mycobacteriaceae</taxon>
        <taxon>Mycobacterium</taxon>
    </lineage>
</organism>
<dbReference type="EMBL" id="MVHE01000247">
    <property type="protein sequence ID" value="ORA06507.1"/>
    <property type="molecule type" value="Genomic_DNA"/>
</dbReference>
<comment type="caution">
    <text evidence="3">The sequence shown here is derived from an EMBL/GenBank/DDBJ whole genome shotgun (WGS) entry which is preliminary data.</text>
</comment>
<dbReference type="Pfam" id="PF13602">
    <property type="entry name" value="ADH_zinc_N_2"/>
    <property type="match status" value="1"/>
</dbReference>
<dbReference type="Proteomes" id="UP000192284">
    <property type="component" value="Unassembled WGS sequence"/>
</dbReference>
<accession>A0A1W9Z2N5</accession>
<dbReference type="InterPro" id="IPR036291">
    <property type="entry name" value="NAD(P)-bd_dom_sf"/>
</dbReference>
<gene>
    <name evidence="3" type="ORF">BST12_29240</name>
</gene>
<protein>
    <submittedName>
        <fullName evidence="3">Polyketide synthase</fullName>
    </submittedName>
</protein>
<proteinExistence type="predicted"/>
<feature type="non-terminal residue" evidence="3">
    <location>
        <position position="200"/>
    </location>
</feature>
<dbReference type="AlphaFoldDB" id="A0A1W9Z2N5"/>
<dbReference type="SMART" id="SM00829">
    <property type="entry name" value="PKS_ER"/>
    <property type="match status" value="1"/>
</dbReference>
<dbReference type="PANTHER" id="PTHR43775">
    <property type="entry name" value="FATTY ACID SYNTHASE"/>
    <property type="match status" value="1"/>
</dbReference>
<evidence type="ECO:0000256" key="1">
    <source>
        <dbReference type="ARBA" id="ARBA00022679"/>
    </source>
</evidence>
<evidence type="ECO:0000313" key="3">
    <source>
        <dbReference type="EMBL" id="ORA06507.1"/>
    </source>
</evidence>
<dbReference type="PANTHER" id="PTHR43775:SF51">
    <property type="entry name" value="INACTIVE PHENOLPHTHIOCEROL SYNTHESIS POLYKETIDE SYNTHASE TYPE I PKS1-RELATED"/>
    <property type="match status" value="1"/>
</dbReference>
<keyword evidence="1" id="KW-0808">Transferase</keyword>
<dbReference type="SUPFAM" id="SSF51735">
    <property type="entry name" value="NAD(P)-binding Rossmann-fold domains"/>
    <property type="match status" value="1"/>
</dbReference>
<evidence type="ECO:0000313" key="4">
    <source>
        <dbReference type="Proteomes" id="UP000192284"/>
    </source>
</evidence>
<dbReference type="GO" id="GO:0016491">
    <property type="term" value="F:oxidoreductase activity"/>
    <property type="evidence" value="ECO:0007669"/>
    <property type="project" value="InterPro"/>
</dbReference>
<dbReference type="InterPro" id="IPR020843">
    <property type="entry name" value="ER"/>
</dbReference>
<dbReference type="CDD" id="cd05195">
    <property type="entry name" value="enoyl_red"/>
    <property type="match status" value="1"/>
</dbReference>